<evidence type="ECO:0008006" key="9">
    <source>
        <dbReference type="Google" id="ProtNLM"/>
    </source>
</evidence>
<dbReference type="InterPro" id="IPR027417">
    <property type="entry name" value="P-loop_NTPase"/>
</dbReference>
<feature type="domain" description="Helicase ATP-binding" evidence="5">
    <location>
        <begin position="33"/>
        <end position="203"/>
    </location>
</feature>
<dbReference type="SUPFAM" id="SSF52540">
    <property type="entry name" value="P-loop containing nucleoside triphosphate hydrolases"/>
    <property type="match status" value="1"/>
</dbReference>
<dbReference type="InterPro" id="IPR011545">
    <property type="entry name" value="DEAD/DEAH_box_helicase_dom"/>
</dbReference>
<name>A0A6C0C6I9_9ZZZZ</name>
<evidence type="ECO:0000259" key="5">
    <source>
        <dbReference type="PROSITE" id="PS51192"/>
    </source>
</evidence>
<dbReference type="CDD" id="cd18787">
    <property type="entry name" value="SF2_C_DEAD"/>
    <property type="match status" value="1"/>
</dbReference>
<dbReference type="GO" id="GO:0003724">
    <property type="term" value="F:RNA helicase activity"/>
    <property type="evidence" value="ECO:0007669"/>
    <property type="project" value="InterPro"/>
</dbReference>
<dbReference type="EMBL" id="MN739346">
    <property type="protein sequence ID" value="QHS99721.1"/>
    <property type="molecule type" value="Genomic_DNA"/>
</dbReference>
<dbReference type="InterPro" id="IPR014014">
    <property type="entry name" value="RNA_helicase_DEAD_Q_motif"/>
</dbReference>
<dbReference type="Pfam" id="PF00270">
    <property type="entry name" value="DEAD"/>
    <property type="match status" value="1"/>
</dbReference>
<dbReference type="PROSITE" id="PS51195">
    <property type="entry name" value="Q_MOTIF"/>
    <property type="match status" value="1"/>
</dbReference>
<evidence type="ECO:0000313" key="8">
    <source>
        <dbReference type="EMBL" id="QHS99721.1"/>
    </source>
</evidence>
<dbReference type="InterPro" id="IPR001650">
    <property type="entry name" value="Helicase_C-like"/>
</dbReference>
<keyword evidence="2" id="KW-0378">Hydrolase</keyword>
<keyword evidence="3" id="KW-0347">Helicase</keyword>
<dbReference type="PROSITE" id="PS00039">
    <property type="entry name" value="DEAD_ATP_HELICASE"/>
    <property type="match status" value="1"/>
</dbReference>
<dbReference type="InterPro" id="IPR000629">
    <property type="entry name" value="RNA-helicase_DEAD-box_CS"/>
</dbReference>
<evidence type="ECO:0000256" key="4">
    <source>
        <dbReference type="ARBA" id="ARBA00022840"/>
    </source>
</evidence>
<reference evidence="8" key="1">
    <citation type="journal article" date="2020" name="Nature">
        <title>Giant virus diversity and host interactions through global metagenomics.</title>
        <authorList>
            <person name="Schulz F."/>
            <person name="Roux S."/>
            <person name="Paez-Espino D."/>
            <person name="Jungbluth S."/>
            <person name="Walsh D.A."/>
            <person name="Denef V.J."/>
            <person name="McMahon K.D."/>
            <person name="Konstantinidis K.T."/>
            <person name="Eloe-Fadrosh E.A."/>
            <person name="Kyrpides N.C."/>
            <person name="Woyke T."/>
        </authorList>
    </citation>
    <scope>NUCLEOTIDE SEQUENCE</scope>
    <source>
        <strain evidence="8">GVMAG-M-3300020187-37</strain>
    </source>
</reference>
<keyword evidence="1" id="KW-0547">Nucleotide-binding</keyword>
<evidence type="ECO:0000256" key="1">
    <source>
        <dbReference type="ARBA" id="ARBA00022741"/>
    </source>
</evidence>
<dbReference type="InterPro" id="IPR014001">
    <property type="entry name" value="Helicase_ATP-bd"/>
</dbReference>
<dbReference type="GO" id="GO:0003676">
    <property type="term" value="F:nucleic acid binding"/>
    <property type="evidence" value="ECO:0007669"/>
    <property type="project" value="InterPro"/>
</dbReference>
<dbReference type="Gene3D" id="3.40.50.300">
    <property type="entry name" value="P-loop containing nucleotide triphosphate hydrolases"/>
    <property type="match status" value="2"/>
</dbReference>
<evidence type="ECO:0000259" key="6">
    <source>
        <dbReference type="PROSITE" id="PS51194"/>
    </source>
</evidence>
<feature type="domain" description="Helicase C-terminal" evidence="6">
    <location>
        <begin position="230"/>
        <end position="374"/>
    </location>
</feature>
<sequence>MTTFDDFDLKDNLLRGIYSHGFENPSDIQVKALPIINTKKDLLAQAQSGTGKTGAFSIGALNLVDESLKKTQILILNPTYELVNQNYDVIKALSQYMDINVMKVVGKTSIQECKQELSKEPHIIVGTPGRVLDMISKRFLYTNDIKLLIFDEADEMLSFGFQETIYGIIRYISKDTQICLFSATRTDETDELSNRFLNNPESILVEKKNVTLEGIKQYKVLINEEWKYDTLIDIYNLLNISQCIIYVNYKNKLMDLYDKLIENKYPVDYIHGEVTKDERENKLLNFKNGKTRILLSTDLLARGIDVQQLNLVINFDLPKSKETYVHRIGRSGRYGRKGVAINLINNREAGYLSELEEHYKITIDELPQNVGDILNI</sequence>
<accession>A0A6C0C6I9</accession>
<dbReference type="GO" id="GO:0005829">
    <property type="term" value="C:cytosol"/>
    <property type="evidence" value="ECO:0007669"/>
    <property type="project" value="TreeGrafter"/>
</dbReference>
<evidence type="ECO:0000256" key="2">
    <source>
        <dbReference type="ARBA" id="ARBA00022801"/>
    </source>
</evidence>
<dbReference type="PANTHER" id="PTHR47959">
    <property type="entry name" value="ATP-DEPENDENT RNA HELICASE RHLE-RELATED"/>
    <property type="match status" value="1"/>
</dbReference>
<dbReference type="SMART" id="SM00490">
    <property type="entry name" value="HELICc"/>
    <property type="match status" value="1"/>
</dbReference>
<proteinExistence type="predicted"/>
<dbReference type="PROSITE" id="PS51194">
    <property type="entry name" value="HELICASE_CTER"/>
    <property type="match status" value="1"/>
</dbReference>
<protein>
    <recommendedName>
        <fullName evidence="9">Helicase</fullName>
    </recommendedName>
</protein>
<dbReference type="SMART" id="SM00487">
    <property type="entry name" value="DEXDc"/>
    <property type="match status" value="1"/>
</dbReference>
<organism evidence="8">
    <name type="scientific">viral metagenome</name>
    <dbReference type="NCBI Taxonomy" id="1070528"/>
    <lineage>
        <taxon>unclassified sequences</taxon>
        <taxon>metagenomes</taxon>
        <taxon>organismal metagenomes</taxon>
    </lineage>
</organism>
<evidence type="ECO:0000259" key="7">
    <source>
        <dbReference type="PROSITE" id="PS51195"/>
    </source>
</evidence>
<dbReference type="PROSITE" id="PS51192">
    <property type="entry name" value="HELICASE_ATP_BIND_1"/>
    <property type="match status" value="1"/>
</dbReference>
<keyword evidence="4" id="KW-0067">ATP-binding</keyword>
<feature type="domain" description="DEAD-box RNA helicase Q" evidence="7">
    <location>
        <begin position="2"/>
        <end position="30"/>
    </location>
</feature>
<dbReference type="AlphaFoldDB" id="A0A6C0C6I9"/>
<dbReference type="InterPro" id="IPR050079">
    <property type="entry name" value="DEAD_box_RNA_helicase"/>
</dbReference>
<dbReference type="PANTHER" id="PTHR47959:SF1">
    <property type="entry name" value="ATP-DEPENDENT RNA HELICASE DBPA"/>
    <property type="match status" value="1"/>
</dbReference>
<dbReference type="Pfam" id="PF00271">
    <property type="entry name" value="Helicase_C"/>
    <property type="match status" value="1"/>
</dbReference>
<dbReference type="GO" id="GO:0005524">
    <property type="term" value="F:ATP binding"/>
    <property type="evidence" value="ECO:0007669"/>
    <property type="project" value="UniProtKB-KW"/>
</dbReference>
<evidence type="ECO:0000256" key="3">
    <source>
        <dbReference type="ARBA" id="ARBA00022806"/>
    </source>
</evidence>
<dbReference type="GO" id="GO:0016787">
    <property type="term" value="F:hydrolase activity"/>
    <property type="evidence" value="ECO:0007669"/>
    <property type="project" value="UniProtKB-KW"/>
</dbReference>